<reference evidence="1" key="1">
    <citation type="submission" date="2020-11" db="EMBL/GenBank/DDBJ databases">
        <title>Gallibacterium anatis 1637, full genome, WGS.</title>
        <authorList>
            <person name="Laishevtcev A.I."/>
            <person name="Yakimova E.A."/>
            <person name="Petkovich D."/>
            <person name="Stepanova T.V."/>
            <person name="Kalendr R.S."/>
            <person name="Rubalsky E.O."/>
            <person name="Zulkarneev E.R."/>
            <person name="Aleshkin A.V."/>
        </authorList>
    </citation>
    <scope>NUCLEOTIDE SEQUENCE</scope>
    <source>
        <strain evidence="1">1637</strain>
    </source>
</reference>
<comment type="caution">
    <text evidence="1">The sequence shown here is derived from an EMBL/GenBank/DDBJ whole genome shotgun (WGS) entry which is preliminary data.</text>
</comment>
<name>A0A930UXP6_9PAST</name>
<proteinExistence type="predicted"/>
<sequence>MALFTNKWSFEDRKRDIQFSAVDKNKGSKLIKQFTKIIPTTQCFSTKILNNFLLIKTEKKILFLQQNPPHIVMALMESLAIIFYNLITLKQMICWEIAQIFPAGLLFLSFTSDYNGTAPSLSSLYFYSPIQNISQSIAQNKKFVTNSVFIYKNKVIKQFLLLQEILCGVI</sequence>
<accession>A0A930UXP6</accession>
<evidence type="ECO:0000313" key="1">
    <source>
        <dbReference type="EMBL" id="MBF4103141.1"/>
    </source>
</evidence>
<protein>
    <submittedName>
        <fullName evidence="1">Uncharacterized protein</fullName>
    </submittedName>
</protein>
<gene>
    <name evidence="1" type="ORF">INT80_14960</name>
</gene>
<dbReference type="EMBL" id="JADION010000057">
    <property type="protein sequence ID" value="MBF4103141.1"/>
    <property type="molecule type" value="Genomic_DNA"/>
</dbReference>
<organism evidence="1">
    <name type="scientific">Gallibacterium anatis</name>
    <dbReference type="NCBI Taxonomy" id="750"/>
    <lineage>
        <taxon>Bacteria</taxon>
        <taxon>Pseudomonadati</taxon>
        <taxon>Pseudomonadota</taxon>
        <taxon>Gammaproteobacteria</taxon>
        <taxon>Pasteurellales</taxon>
        <taxon>Pasteurellaceae</taxon>
        <taxon>Gallibacterium</taxon>
    </lineage>
</organism>
<dbReference type="AlphaFoldDB" id="A0A930UXP6"/>